<dbReference type="EMBL" id="BMIB01000009">
    <property type="protein sequence ID" value="GGH83132.1"/>
    <property type="molecule type" value="Genomic_DNA"/>
</dbReference>
<sequence>MGCANNGGKNDILGNSSVKKVEGNKDTAIKHLSSKRVFDSLYAAIECNEGDAEEKAGRLEGRIDSLLTTMLSALEKSNYNSGRVAPFLELLKKEKVGYKSAISSSAELVFWSYGTTSMQGERKVAGNCYYLKELERRYAFYLAIWEQINSALLSIGM</sequence>
<reference evidence="1" key="2">
    <citation type="submission" date="2020-09" db="EMBL/GenBank/DDBJ databases">
        <authorList>
            <person name="Sun Q."/>
            <person name="Zhou Y."/>
        </authorList>
    </citation>
    <scope>NUCLEOTIDE SEQUENCE</scope>
    <source>
        <strain evidence="1">CGMCC 1.15290</strain>
    </source>
</reference>
<gene>
    <name evidence="1" type="ORF">GCM10011379_58060</name>
</gene>
<protein>
    <submittedName>
        <fullName evidence="1">Uncharacterized protein</fullName>
    </submittedName>
</protein>
<organism evidence="1 2">
    <name type="scientific">Filimonas zeae</name>
    <dbReference type="NCBI Taxonomy" id="1737353"/>
    <lineage>
        <taxon>Bacteria</taxon>
        <taxon>Pseudomonadati</taxon>
        <taxon>Bacteroidota</taxon>
        <taxon>Chitinophagia</taxon>
        <taxon>Chitinophagales</taxon>
        <taxon>Chitinophagaceae</taxon>
        <taxon>Filimonas</taxon>
    </lineage>
</organism>
<accession>A0A917J6C6</accession>
<dbReference type="Proteomes" id="UP000627292">
    <property type="component" value="Unassembled WGS sequence"/>
</dbReference>
<proteinExistence type="predicted"/>
<reference evidence="1" key="1">
    <citation type="journal article" date="2014" name="Int. J. Syst. Evol. Microbiol.">
        <title>Complete genome sequence of Corynebacterium casei LMG S-19264T (=DSM 44701T), isolated from a smear-ripened cheese.</title>
        <authorList>
            <consortium name="US DOE Joint Genome Institute (JGI-PGF)"/>
            <person name="Walter F."/>
            <person name="Albersmeier A."/>
            <person name="Kalinowski J."/>
            <person name="Ruckert C."/>
        </authorList>
    </citation>
    <scope>NUCLEOTIDE SEQUENCE</scope>
    <source>
        <strain evidence="1">CGMCC 1.15290</strain>
    </source>
</reference>
<comment type="caution">
    <text evidence="1">The sequence shown here is derived from an EMBL/GenBank/DDBJ whole genome shotgun (WGS) entry which is preliminary data.</text>
</comment>
<dbReference type="AlphaFoldDB" id="A0A917J6C6"/>
<name>A0A917J6C6_9BACT</name>
<evidence type="ECO:0000313" key="1">
    <source>
        <dbReference type="EMBL" id="GGH83132.1"/>
    </source>
</evidence>
<evidence type="ECO:0000313" key="2">
    <source>
        <dbReference type="Proteomes" id="UP000627292"/>
    </source>
</evidence>
<keyword evidence="2" id="KW-1185">Reference proteome</keyword>